<dbReference type="InterPro" id="IPR018838">
    <property type="entry name" value="ZGRF1-like_N"/>
</dbReference>
<evidence type="ECO:0000256" key="1">
    <source>
        <dbReference type="SAM" id="MobiDB-lite"/>
    </source>
</evidence>
<dbReference type="GO" id="GO:0005634">
    <property type="term" value="C:nucleus"/>
    <property type="evidence" value="ECO:0007669"/>
    <property type="project" value="TreeGrafter"/>
</dbReference>
<name>V9D983_9EURO</name>
<dbReference type="GO" id="GO:0006302">
    <property type="term" value="P:double-strand break repair"/>
    <property type="evidence" value="ECO:0007669"/>
    <property type="project" value="TreeGrafter"/>
</dbReference>
<dbReference type="Proteomes" id="UP000030678">
    <property type="component" value="Unassembled WGS sequence"/>
</dbReference>
<accession>V9D983</accession>
<feature type="compositionally biased region" description="Polar residues" evidence="1">
    <location>
        <begin position="118"/>
        <end position="130"/>
    </location>
</feature>
<organism evidence="3 4">
    <name type="scientific">Cladophialophora carrionii CBS 160.54</name>
    <dbReference type="NCBI Taxonomy" id="1279043"/>
    <lineage>
        <taxon>Eukaryota</taxon>
        <taxon>Fungi</taxon>
        <taxon>Dikarya</taxon>
        <taxon>Ascomycota</taxon>
        <taxon>Pezizomycotina</taxon>
        <taxon>Eurotiomycetes</taxon>
        <taxon>Chaetothyriomycetidae</taxon>
        <taxon>Chaetothyriales</taxon>
        <taxon>Herpotrichiellaceae</taxon>
        <taxon>Cladophialophora</taxon>
    </lineage>
</organism>
<feature type="compositionally biased region" description="Basic and acidic residues" evidence="1">
    <location>
        <begin position="282"/>
        <end position="293"/>
    </location>
</feature>
<feature type="compositionally biased region" description="Polar residues" evidence="1">
    <location>
        <begin position="257"/>
        <end position="271"/>
    </location>
</feature>
<proteinExistence type="predicted"/>
<feature type="region of interest" description="Disordered" evidence="1">
    <location>
        <begin position="635"/>
        <end position="657"/>
    </location>
</feature>
<dbReference type="VEuPathDB" id="FungiDB:G647_05276"/>
<dbReference type="OrthoDB" id="6513042at2759"/>
<feature type="compositionally biased region" description="Basic and acidic residues" evidence="1">
    <location>
        <begin position="245"/>
        <end position="254"/>
    </location>
</feature>
<evidence type="ECO:0000313" key="4">
    <source>
        <dbReference type="Proteomes" id="UP000030678"/>
    </source>
</evidence>
<dbReference type="PANTHER" id="PTHR28535">
    <property type="entry name" value="ZINC FINGER GRF-TYPE CONTAINING 1"/>
    <property type="match status" value="1"/>
</dbReference>
<dbReference type="Pfam" id="PF10382">
    <property type="entry name" value="ZGRF1-like_N"/>
    <property type="match status" value="1"/>
</dbReference>
<evidence type="ECO:0000313" key="3">
    <source>
        <dbReference type="EMBL" id="ETI23474.1"/>
    </source>
</evidence>
<feature type="compositionally biased region" description="Polar residues" evidence="1">
    <location>
        <begin position="294"/>
        <end position="316"/>
    </location>
</feature>
<feature type="region of interest" description="Disordered" evidence="1">
    <location>
        <begin position="92"/>
        <end position="144"/>
    </location>
</feature>
<dbReference type="InterPro" id="IPR052800">
    <property type="entry name" value="DNA_Repair_Helicase_ZGRF1"/>
</dbReference>
<dbReference type="GO" id="GO:0035861">
    <property type="term" value="C:site of double-strand break"/>
    <property type="evidence" value="ECO:0007669"/>
    <property type="project" value="TreeGrafter"/>
</dbReference>
<feature type="compositionally biased region" description="Pro residues" evidence="1">
    <location>
        <begin position="195"/>
        <end position="216"/>
    </location>
</feature>
<feature type="compositionally biased region" description="Acidic residues" evidence="1">
    <location>
        <begin position="218"/>
        <end position="229"/>
    </location>
</feature>
<feature type="compositionally biased region" description="Basic and acidic residues" evidence="1">
    <location>
        <begin position="175"/>
        <end position="188"/>
    </location>
</feature>
<feature type="compositionally biased region" description="Basic and acidic residues" evidence="1">
    <location>
        <begin position="545"/>
        <end position="571"/>
    </location>
</feature>
<evidence type="ECO:0000259" key="2">
    <source>
        <dbReference type="Pfam" id="PF10382"/>
    </source>
</evidence>
<sequence>MATQTPGSQSTAPVHEFRCLYTRDLHKKSKKWHDGSVRFHTFNRRVMAYDDSRTFIDAVHYRQEEEFAEGVEIRLGRGVLVEVGERLGQTQTDLAPILDRQRAEKGPSPRRQPLSRANRLQATASSQRPKSLSEVLGPSQGRLGRARILYQSPYEQRYTSARGEQPEPSPKRQRLSSDKENRLDEGHPSIRPARPSLPQPKQPSKPIPHPSRPNEPPIEFEEVLDLSADDEPKRHPPKRVRLTAKSKETHKEAPETPTLTSGSSHPRSTSLVRPVDHAVQAGKDKGSGKKPEHSSNSNKPSTRTHPITSRSSSTKTARLLLSRPKPRQKLTCVLPFSSGPSRGAPVDRPLLPSPCRKTVSTSLSPTAKALHLDTDGQTVADDPIRTIQSPNCHSSIREQQLSPHHGISSPLFMPEDNVDPKSPPPSRVFTQEEFHFSDIEHSETFEDLSAVGISLRSVRAGGTQNSPQNGAETERGNGPAGRTGSDAQLEPEPEDEAESPSVAKAEDHVQSQSLQNPEEAEIGQDVDETGSRSRAEIVDTVEFGEQEKVAEPEPETRPAPKMLVIKERQPEAGKGVGNHEQAETRRIPQLCINNVHQPFTYRAGDRLLVQNQPTPASGHTAGFQGRSFRRVLSENDALDDEDRTPVPPPDVSDPRHPLGLLENLTLRRSSAKSRSPSKVQRCASDTLACDTAEQYVSRPPAQGSKGPTGPWTVEEAFLLFDWWPAEMEKPGYWIDTTIEPVSRASREPHGNWGGITTARQFLRDDVHAL</sequence>
<feature type="region of interest" description="Disordered" evidence="1">
    <location>
        <begin position="459"/>
        <end position="582"/>
    </location>
</feature>
<feature type="compositionally biased region" description="Polar residues" evidence="1">
    <location>
        <begin position="386"/>
        <end position="402"/>
    </location>
</feature>
<gene>
    <name evidence="3" type="ORF">G647_05276</name>
</gene>
<dbReference type="GeneID" id="19983769"/>
<dbReference type="HOGENOM" id="CLU_413333_0_0_1"/>
<feature type="domain" description="5'-3' DNA helicase ZGRF1-like N-terminal" evidence="2">
    <location>
        <begin position="14"/>
        <end position="94"/>
    </location>
</feature>
<dbReference type="RefSeq" id="XP_008727829.1">
    <property type="nucleotide sequence ID" value="XM_008729607.1"/>
</dbReference>
<feature type="compositionally biased region" description="Polar residues" evidence="1">
    <location>
        <begin position="462"/>
        <end position="471"/>
    </location>
</feature>
<protein>
    <recommendedName>
        <fullName evidence="2">5'-3' DNA helicase ZGRF1-like N-terminal domain-containing protein</fullName>
    </recommendedName>
</protein>
<dbReference type="AlphaFoldDB" id="V9D983"/>
<feature type="region of interest" description="Disordered" evidence="1">
    <location>
        <begin position="156"/>
        <end position="435"/>
    </location>
</feature>
<dbReference type="PANTHER" id="PTHR28535:SF1">
    <property type="entry name" value="PROTEIN ZGRF1"/>
    <property type="match status" value="1"/>
</dbReference>
<feature type="compositionally biased region" description="Acidic residues" evidence="1">
    <location>
        <begin position="489"/>
        <end position="498"/>
    </location>
</feature>
<dbReference type="EMBL" id="KB822705">
    <property type="protein sequence ID" value="ETI23474.1"/>
    <property type="molecule type" value="Genomic_DNA"/>
</dbReference>
<reference evidence="3 4" key="1">
    <citation type="submission" date="2013-03" db="EMBL/GenBank/DDBJ databases">
        <title>The Genome Sequence of Cladophialophora carrionii CBS 160.54.</title>
        <authorList>
            <consortium name="The Broad Institute Genomics Platform"/>
            <person name="Cuomo C."/>
            <person name="de Hoog S."/>
            <person name="Gorbushina A."/>
            <person name="Walker B."/>
            <person name="Young S.K."/>
            <person name="Zeng Q."/>
            <person name="Gargeya S."/>
            <person name="Fitzgerald M."/>
            <person name="Haas B."/>
            <person name="Abouelleil A."/>
            <person name="Allen A.W."/>
            <person name="Alvarado L."/>
            <person name="Arachchi H.M."/>
            <person name="Berlin A.M."/>
            <person name="Chapman S.B."/>
            <person name="Gainer-Dewar J."/>
            <person name="Goldberg J."/>
            <person name="Griggs A."/>
            <person name="Gujja S."/>
            <person name="Hansen M."/>
            <person name="Howarth C."/>
            <person name="Imamovic A."/>
            <person name="Ireland A."/>
            <person name="Larimer J."/>
            <person name="McCowan C."/>
            <person name="Murphy C."/>
            <person name="Pearson M."/>
            <person name="Poon T.W."/>
            <person name="Priest M."/>
            <person name="Roberts A."/>
            <person name="Saif S."/>
            <person name="Shea T."/>
            <person name="Sisk P."/>
            <person name="Sykes S."/>
            <person name="Wortman J."/>
            <person name="Nusbaum C."/>
            <person name="Birren B."/>
        </authorList>
    </citation>
    <scope>NUCLEOTIDE SEQUENCE [LARGE SCALE GENOMIC DNA]</scope>
    <source>
        <strain evidence="3 4">CBS 160.54</strain>
    </source>
</reference>
<feature type="compositionally biased region" description="Acidic residues" evidence="1">
    <location>
        <begin position="518"/>
        <end position="528"/>
    </location>
</feature>
<feature type="compositionally biased region" description="Basic residues" evidence="1">
    <location>
        <begin position="235"/>
        <end position="244"/>
    </location>
</feature>